<dbReference type="PANTHER" id="PTHR47199">
    <property type="entry name" value="PHOTOSYSTEM II STABILITY/ASSEMBLY FACTOR HCF136, CHLOROPLASTIC"/>
    <property type="match status" value="1"/>
</dbReference>
<evidence type="ECO:0000256" key="1">
    <source>
        <dbReference type="ARBA" id="ARBA00022531"/>
    </source>
</evidence>
<protein>
    <submittedName>
        <fullName evidence="5">WD40/YVTN/BNR-like repeat-containing protein</fullName>
    </submittedName>
</protein>
<evidence type="ECO:0000313" key="5">
    <source>
        <dbReference type="EMBL" id="MFC5458898.1"/>
    </source>
</evidence>
<dbReference type="SUPFAM" id="SSF110296">
    <property type="entry name" value="Oligoxyloglucan reducing end-specific cellobiohydrolase"/>
    <property type="match status" value="1"/>
</dbReference>
<evidence type="ECO:0000259" key="4">
    <source>
        <dbReference type="Pfam" id="PF14870"/>
    </source>
</evidence>
<accession>A0ABW0KZF0</accession>
<keyword evidence="3" id="KW-0732">Signal</keyword>
<proteinExistence type="predicted"/>
<keyword evidence="6" id="KW-1185">Reference proteome</keyword>
<dbReference type="RefSeq" id="WP_379780199.1">
    <property type="nucleotide sequence ID" value="NZ_JBHSMU010000004.1"/>
</dbReference>
<keyword evidence="1" id="KW-0602">Photosynthesis</keyword>
<gene>
    <name evidence="5" type="ORF">ACFPN5_03625</name>
</gene>
<name>A0ABW0KZF0_9BURK</name>
<feature type="domain" description="Photosynthesis system II assembly factor Ycf48/Hcf136-like" evidence="4">
    <location>
        <begin position="164"/>
        <end position="308"/>
    </location>
</feature>
<sequence length="360" mass="37503">MTVSAFLGACACFAALAGTSAALAAPFFQDPLDHPALPVPAADKRPMMAVAQAGARLVAVGSRGLVVTSDDQGASWAQASVPVQSDLLAVHFPTPSHGWAVGHDGVILNSTDGGRTWRKQLDGRRAGQLFKDFYRLSGDPAAPPVKHALAQLDLNFKAGPALPYLDVWFADTRRGFAVGAFGMIAATEDGGATWQPWLDRIDNPDGLNLNAIRGIGAKVYIVGERGTVFTLDAQGTRFSRGTTGYAGSFFGIAGNDTTLLAFGLRGNAYRSADQGASWEAVRMPSDATLMGGAAYPGQGGFVLVNSAGHVLVGDAAARRFSSVQPPRFMRYTGVAAVGNVALVLTGLTGVQVEARPTAVR</sequence>
<feature type="chain" id="PRO_5045810362" evidence="3">
    <location>
        <begin position="25"/>
        <end position="360"/>
    </location>
</feature>
<keyword evidence="2" id="KW-0604">Photosystem II</keyword>
<feature type="signal peptide" evidence="3">
    <location>
        <begin position="1"/>
        <end position="24"/>
    </location>
</feature>
<evidence type="ECO:0000313" key="6">
    <source>
        <dbReference type="Proteomes" id="UP001596050"/>
    </source>
</evidence>
<organism evidence="5 6">
    <name type="scientific">Massilia niabensis</name>
    <dbReference type="NCBI Taxonomy" id="544910"/>
    <lineage>
        <taxon>Bacteria</taxon>
        <taxon>Pseudomonadati</taxon>
        <taxon>Pseudomonadota</taxon>
        <taxon>Betaproteobacteria</taxon>
        <taxon>Burkholderiales</taxon>
        <taxon>Oxalobacteraceae</taxon>
        <taxon>Telluria group</taxon>
        <taxon>Massilia</taxon>
    </lineage>
</organism>
<dbReference type="Pfam" id="PF14870">
    <property type="entry name" value="PSII_BNR"/>
    <property type="match status" value="2"/>
</dbReference>
<comment type="caution">
    <text evidence="5">The sequence shown here is derived from an EMBL/GenBank/DDBJ whole genome shotgun (WGS) entry which is preliminary data.</text>
</comment>
<evidence type="ECO:0000256" key="2">
    <source>
        <dbReference type="ARBA" id="ARBA00023276"/>
    </source>
</evidence>
<dbReference type="InterPro" id="IPR028203">
    <property type="entry name" value="PSII_CF48-like_dom"/>
</dbReference>
<dbReference type="Gene3D" id="2.130.10.10">
    <property type="entry name" value="YVTN repeat-like/Quinoprotein amine dehydrogenase"/>
    <property type="match status" value="2"/>
</dbReference>
<feature type="domain" description="Photosynthesis system II assembly factor Ycf48/Hcf136-like" evidence="4">
    <location>
        <begin position="73"/>
        <end position="120"/>
    </location>
</feature>
<reference evidence="6" key="1">
    <citation type="journal article" date="2019" name="Int. J. Syst. Evol. Microbiol.">
        <title>The Global Catalogue of Microorganisms (GCM) 10K type strain sequencing project: providing services to taxonomists for standard genome sequencing and annotation.</title>
        <authorList>
            <consortium name="The Broad Institute Genomics Platform"/>
            <consortium name="The Broad Institute Genome Sequencing Center for Infectious Disease"/>
            <person name="Wu L."/>
            <person name="Ma J."/>
        </authorList>
    </citation>
    <scope>NUCLEOTIDE SEQUENCE [LARGE SCALE GENOMIC DNA]</scope>
    <source>
        <strain evidence="6">KACC 12649</strain>
    </source>
</reference>
<dbReference type="Proteomes" id="UP001596050">
    <property type="component" value="Unassembled WGS sequence"/>
</dbReference>
<dbReference type="EMBL" id="JBHSMU010000004">
    <property type="protein sequence ID" value="MFC5458898.1"/>
    <property type="molecule type" value="Genomic_DNA"/>
</dbReference>
<dbReference type="InterPro" id="IPR015943">
    <property type="entry name" value="WD40/YVTN_repeat-like_dom_sf"/>
</dbReference>
<dbReference type="PANTHER" id="PTHR47199:SF2">
    <property type="entry name" value="PHOTOSYSTEM II STABILITY_ASSEMBLY FACTOR HCF136, CHLOROPLASTIC"/>
    <property type="match status" value="1"/>
</dbReference>
<evidence type="ECO:0000256" key="3">
    <source>
        <dbReference type="SAM" id="SignalP"/>
    </source>
</evidence>